<dbReference type="KEGG" id="cvr:CHLNCDRAFT_140278"/>
<dbReference type="RefSeq" id="XP_005850483.1">
    <property type="nucleotide sequence ID" value="XM_005850421.1"/>
</dbReference>
<dbReference type="eggNOG" id="ENOG502S9YC">
    <property type="taxonomic scope" value="Eukaryota"/>
</dbReference>
<protein>
    <recommendedName>
        <fullName evidence="2">SAP domain-containing protein</fullName>
    </recommendedName>
</protein>
<feature type="domain" description="SAP" evidence="2">
    <location>
        <begin position="1"/>
        <end position="31"/>
    </location>
</feature>
<dbReference type="PANTHER" id="PTHR33403">
    <property type="entry name" value="SPR1"/>
    <property type="match status" value="1"/>
</dbReference>
<dbReference type="STRING" id="554065.E1Z6N5"/>
<evidence type="ECO:0000313" key="4">
    <source>
        <dbReference type="Proteomes" id="UP000008141"/>
    </source>
</evidence>
<dbReference type="PANTHER" id="PTHR33403:SF31">
    <property type="entry name" value="PROTEIN SPIRAL1-LIKE 1"/>
    <property type="match status" value="1"/>
</dbReference>
<dbReference type="GeneID" id="17357975"/>
<accession>E1Z6N5</accession>
<evidence type="ECO:0000259" key="2">
    <source>
        <dbReference type="PROSITE" id="PS50800"/>
    </source>
</evidence>
<dbReference type="PROSITE" id="PS50800">
    <property type="entry name" value="SAP"/>
    <property type="match status" value="1"/>
</dbReference>
<dbReference type="Proteomes" id="UP000008141">
    <property type="component" value="Unassembled WGS sequence"/>
</dbReference>
<reference evidence="3 4" key="1">
    <citation type="journal article" date="2010" name="Plant Cell">
        <title>The Chlorella variabilis NC64A genome reveals adaptation to photosymbiosis, coevolution with viruses, and cryptic sex.</title>
        <authorList>
            <person name="Blanc G."/>
            <person name="Duncan G."/>
            <person name="Agarkova I."/>
            <person name="Borodovsky M."/>
            <person name="Gurnon J."/>
            <person name="Kuo A."/>
            <person name="Lindquist E."/>
            <person name="Lucas S."/>
            <person name="Pangilinan J."/>
            <person name="Polle J."/>
            <person name="Salamov A."/>
            <person name="Terry A."/>
            <person name="Yamada T."/>
            <person name="Dunigan D.D."/>
            <person name="Grigoriev I.V."/>
            <person name="Claverie J.M."/>
            <person name="Van Etten J.L."/>
        </authorList>
    </citation>
    <scope>NUCLEOTIDE SEQUENCE [LARGE SCALE GENOMIC DNA]</scope>
    <source>
        <strain evidence="3 4">NC64A</strain>
    </source>
</reference>
<proteinExistence type="inferred from homology"/>
<dbReference type="OMA" id="RIQCRAR"/>
<evidence type="ECO:0000313" key="3">
    <source>
        <dbReference type="EMBL" id="EFN58381.1"/>
    </source>
</evidence>
<sequence length="193" mass="20171">MLKDLRIQCRARGLNPGGSREALMDRMKEHMLQTGNFTLVTEYNGEIAHGVPREVANRADHASEGAIGVNNNNYSRNEGQNVGNFITDRPSSRVLAPPGGATNWSFAGDVPADPIRAKPAHSPIKQAPMSAAAAEAPGVAEAVSEDLIGAANMGVAQNNYARPSGQNVGNFITDKPSSRVLAPPGGGSSIVFG</sequence>
<evidence type="ECO:0000256" key="1">
    <source>
        <dbReference type="ARBA" id="ARBA00009656"/>
    </source>
</evidence>
<dbReference type="AlphaFoldDB" id="E1Z6N5"/>
<gene>
    <name evidence="3" type="ORF">CHLNCDRAFT_140278</name>
</gene>
<dbReference type="EMBL" id="GL433837">
    <property type="protein sequence ID" value="EFN58381.1"/>
    <property type="molecule type" value="Genomic_DNA"/>
</dbReference>
<dbReference type="InterPro" id="IPR039613">
    <property type="entry name" value="SPR1/2/3/4/5"/>
</dbReference>
<dbReference type="InParanoid" id="E1Z6N5"/>
<organism evidence="4">
    <name type="scientific">Chlorella variabilis</name>
    <name type="common">Green alga</name>
    <dbReference type="NCBI Taxonomy" id="554065"/>
    <lineage>
        <taxon>Eukaryota</taxon>
        <taxon>Viridiplantae</taxon>
        <taxon>Chlorophyta</taxon>
        <taxon>core chlorophytes</taxon>
        <taxon>Trebouxiophyceae</taxon>
        <taxon>Chlorellales</taxon>
        <taxon>Chlorellaceae</taxon>
        <taxon>Chlorella clade</taxon>
        <taxon>Chlorella</taxon>
    </lineage>
</organism>
<dbReference type="OrthoDB" id="62622at2759"/>
<dbReference type="GO" id="GO:0010005">
    <property type="term" value="C:cortical microtubule, transverse to long axis"/>
    <property type="evidence" value="ECO:0007669"/>
    <property type="project" value="TreeGrafter"/>
</dbReference>
<dbReference type="GO" id="GO:0043622">
    <property type="term" value="P:cortical microtubule organization"/>
    <property type="evidence" value="ECO:0007669"/>
    <property type="project" value="InterPro"/>
</dbReference>
<keyword evidence="4" id="KW-1185">Reference proteome</keyword>
<dbReference type="InterPro" id="IPR003034">
    <property type="entry name" value="SAP_dom"/>
</dbReference>
<name>E1Z6N5_CHLVA</name>
<comment type="similarity">
    <text evidence="1">Belongs to the SPIRAL1 family.</text>
</comment>